<feature type="compositionally biased region" description="Basic and acidic residues" evidence="1">
    <location>
        <begin position="86"/>
        <end position="103"/>
    </location>
</feature>
<feature type="compositionally biased region" description="Low complexity" evidence="1">
    <location>
        <begin position="31"/>
        <end position="52"/>
    </location>
</feature>
<feature type="compositionally biased region" description="Basic and acidic residues" evidence="1">
    <location>
        <begin position="53"/>
        <end position="65"/>
    </location>
</feature>
<organism evidence="3 4">
    <name type="scientific">Crossiella equi</name>
    <dbReference type="NCBI Taxonomy" id="130796"/>
    <lineage>
        <taxon>Bacteria</taxon>
        <taxon>Bacillati</taxon>
        <taxon>Actinomycetota</taxon>
        <taxon>Actinomycetes</taxon>
        <taxon>Pseudonocardiales</taxon>
        <taxon>Pseudonocardiaceae</taxon>
        <taxon>Crossiella</taxon>
    </lineage>
</organism>
<dbReference type="PROSITE" id="PS51257">
    <property type="entry name" value="PROKAR_LIPOPROTEIN"/>
    <property type="match status" value="1"/>
</dbReference>
<sequence>MRNRPLRTALLLPVAVAALAACSPAAPPPSQVASLSTPDSPTPSSGSVTPSGESERPQLRLDSSDEDVRRAWVPYNLCLKQNGHRMLEKRGDGTSPDQHDESPTGKAARQKCATRLPLQPPELDKKNPDFPDRYRAYIQCMDQRGLKVVPIEPFGSGWNYADTPSTLSPDQKTKVEKDCKIEAFSAR</sequence>
<protein>
    <submittedName>
        <fullName evidence="3">Uncharacterized protein</fullName>
    </submittedName>
</protein>
<keyword evidence="2" id="KW-0732">Signal</keyword>
<dbReference type="Proteomes" id="UP001519363">
    <property type="component" value="Unassembled WGS sequence"/>
</dbReference>
<dbReference type="RefSeq" id="WP_086783855.1">
    <property type="nucleotide sequence ID" value="NZ_JAGIOO010000001.1"/>
</dbReference>
<reference evidence="3 4" key="1">
    <citation type="submission" date="2021-03" db="EMBL/GenBank/DDBJ databases">
        <title>Sequencing the genomes of 1000 actinobacteria strains.</title>
        <authorList>
            <person name="Klenk H.-P."/>
        </authorList>
    </citation>
    <scope>NUCLEOTIDE SEQUENCE [LARGE SCALE GENOMIC DNA]</scope>
    <source>
        <strain evidence="3 4">DSM 44580</strain>
    </source>
</reference>
<evidence type="ECO:0000313" key="4">
    <source>
        <dbReference type="Proteomes" id="UP001519363"/>
    </source>
</evidence>
<accession>A0ABS5ANI2</accession>
<evidence type="ECO:0000313" key="3">
    <source>
        <dbReference type="EMBL" id="MBP2477966.1"/>
    </source>
</evidence>
<feature type="chain" id="PRO_5046817754" evidence="2">
    <location>
        <begin position="21"/>
        <end position="187"/>
    </location>
</feature>
<feature type="region of interest" description="Disordered" evidence="1">
    <location>
        <begin position="86"/>
        <end position="130"/>
    </location>
</feature>
<comment type="caution">
    <text evidence="3">The sequence shown here is derived from an EMBL/GenBank/DDBJ whole genome shotgun (WGS) entry which is preliminary data.</text>
</comment>
<feature type="signal peptide" evidence="2">
    <location>
        <begin position="1"/>
        <end position="20"/>
    </location>
</feature>
<proteinExistence type="predicted"/>
<gene>
    <name evidence="3" type="ORF">JOF53_006838</name>
</gene>
<evidence type="ECO:0000256" key="1">
    <source>
        <dbReference type="SAM" id="MobiDB-lite"/>
    </source>
</evidence>
<evidence type="ECO:0000256" key="2">
    <source>
        <dbReference type="SAM" id="SignalP"/>
    </source>
</evidence>
<dbReference type="EMBL" id="JAGIOO010000001">
    <property type="protein sequence ID" value="MBP2477966.1"/>
    <property type="molecule type" value="Genomic_DNA"/>
</dbReference>
<keyword evidence="4" id="KW-1185">Reference proteome</keyword>
<feature type="region of interest" description="Disordered" evidence="1">
    <location>
        <begin position="23"/>
        <end position="65"/>
    </location>
</feature>
<name>A0ABS5ANI2_9PSEU</name>